<evidence type="ECO:0000256" key="1">
    <source>
        <dbReference type="SAM" id="Phobius"/>
    </source>
</evidence>
<reference evidence="2" key="1">
    <citation type="submission" date="2022-11" db="EMBL/GenBank/DDBJ databases">
        <authorList>
            <person name="Petersen C."/>
        </authorList>
    </citation>
    <scope>NUCLEOTIDE SEQUENCE</scope>
    <source>
        <strain evidence="2">IBT 20477</strain>
    </source>
</reference>
<protein>
    <submittedName>
        <fullName evidence="2">Uncharacterized protein</fullName>
    </submittedName>
</protein>
<sequence length="98" mass="10885">MGQPISNGDPRQVYDGVNNKPAITENALQETAEIRQSRQSLTIDFEENDPGNPLNWPGSKKWTVTLVVSLSVFLMPLSSLIVAPELSTIKDELHMDSY</sequence>
<proteinExistence type="predicted"/>
<keyword evidence="1" id="KW-0812">Transmembrane</keyword>
<keyword evidence="3" id="KW-1185">Reference proteome</keyword>
<gene>
    <name evidence="2" type="ORF">N7449_000984</name>
</gene>
<dbReference type="SUPFAM" id="SSF103473">
    <property type="entry name" value="MFS general substrate transporter"/>
    <property type="match status" value="1"/>
</dbReference>
<evidence type="ECO:0000313" key="2">
    <source>
        <dbReference type="EMBL" id="KAJ5213815.1"/>
    </source>
</evidence>
<evidence type="ECO:0000313" key="3">
    <source>
        <dbReference type="Proteomes" id="UP001150942"/>
    </source>
</evidence>
<keyword evidence="1" id="KW-1133">Transmembrane helix</keyword>
<comment type="caution">
    <text evidence="2">The sequence shown here is derived from an EMBL/GenBank/DDBJ whole genome shotgun (WGS) entry which is preliminary data.</text>
</comment>
<organism evidence="2 3">
    <name type="scientific">Penicillium cf. viridicatum</name>
    <dbReference type="NCBI Taxonomy" id="2972119"/>
    <lineage>
        <taxon>Eukaryota</taxon>
        <taxon>Fungi</taxon>
        <taxon>Dikarya</taxon>
        <taxon>Ascomycota</taxon>
        <taxon>Pezizomycotina</taxon>
        <taxon>Eurotiomycetes</taxon>
        <taxon>Eurotiomycetidae</taxon>
        <taxon>Eurotiales</taxon>
        <taxon>Aspergillaceae</taxon>
        <taxon>Penicillium</taxon>
    </lineage>
</organism>
<dbReference type="Proteomes" id="UP001150942">
    <property type="component" value="Unassembled WGS sequence"/>
</dbReference>
<dbReference type="AlphaFoldDB" id="A0A9W9T9T2"/>
<accession>A0A9W9T9T2</accession>
<keyword evidence="1" id="KW-0472">Membrane</keyword>
<dbReference type="InterPro" id="IPR036259">
    <property type="entry name" value="MFS_trans_sf"/>
</dbReference>
<reference evidence="2" key="2">
    <citation type="journal article" date="2023" name="IMA Fungus">
        <title>Comparative genomic study of the Penicillium genus elucidates a diverse pangenome and 15 lateral gene transfer events.</title>
        <authorList>
            <person name="Petersen C."/>
            <person name="Sorensen T."/>
            <person name="Nielsen M.R."/>
            <person name="Sondergaard T.E."/>
            <person name="Sorensen J.L."/>
            <person name="Fitzpatrick D.A."/>
            <person name="Frisvad J.C."/>
            <person name="Nielsen K.L."/>
        </authorList>
    </citation>
    <scope>NUCLEOTIDE SEQUENCE</scope>
    <source>
        <strain evidence="2">IBT 20477</strain>
    </source>
</reference>
<feature type="transmembrane region" description="Helical" evidence="1">
    <location>
        <begin position="62"/>
        <end position="83"/>
    </location>
</feature>
<name>A0A9W9T9T2_9EURO</name>
<dbReference type="EMBL" id="JAPQKQ010000001">
    <property type="protein sequence ID" value="KAJ5213815.1"/>
    <property type="molecule type" value="Genomic_DNA"/>
</dbReference>